<evidence type="ECO:0000313" key="3">
    <source>
        <dbReference type="EMBL" id="CAI9948494.1"/>
    </source>
</evidence>
<dbReference type="EMBL" id="CAXDID020000181">
    <property type="protein sequence ID" value="CAL6049579.1"/>
    <property type="molecule type" value="Genomic_DNA"/>
</dbReference>
<keyword evidence="1" id="KW-0812">Transmembrane</keyword>
<evidence type="ECO:0000256" key="1">
    <source>
        <dbReference type="SAM" id="Phobius"/>
    </source>
</evidence>
<sequence length="195" mass="23082">MAKINTLNVKLTYTLIITLLFSVGLFFSFDVLLTSSQFLPDKFESQLSQSRLSDQIQHAEIRAKTTNIVLDKVYIHEYASCMFDFMDVPRTPNAMFNHYFFTNNKNIEIYSNKDNKYHKIDSVGQQYILNNQKYFINMYKCSLAFSIIGIILPILAIIFIWFFCVDWCVLKIQFNNKNKFMKMNDTYEQEDMIQI</sequence>
<dbReference type="Proteomes" id="UP001642409">
    <property type="component" value="Unassembled WGS sequence"/>
</dbReference>
<evidence type="ECO:0000313" key="6">
    <source>
        <dbReference type="Proteomes" id="UP001642409"/>
    </source>
</evidence>
<reference evidence="3" key="1">
    <citation type="submission" date="2023-06" db="EMBL/GenBank/DDBJ databases">
        <authorList>
            <person name="Kurt Z."/>
        </authorList>
    </citation>
    <scope>NUCLEOTIDE SEQUENCE</scope>
</reference>
<comment type="caution">
    <text evidence="3">The sequence shown here is derived from an EMBL/GenBank/DDBJ whole genome shotgun (WGS) entry which is preliminary data.</text>
</comment>
<dbReference type="EMBL" id="CATOUU010000789">
    <property type="protein sequence ID" value="CAI9948494.1"/>
    <property type="molecule type" value="Genomic_DNA"/>
</dbReference>
<accession>A0AA86PY89</accession>
<reference evidence="4 6" key="2">
    <citation type="submission" date="2024-07" db="EMBL/GenBank/DDBJ databases">
        <authorList>
            <person name="Akdeniz Z."/>
        </authorList>
    </citation>
    <scope>NUCLEOTIDE SEQUENCE [LARGE SCALE GENOMIC DNA]</scope>
</reference>
<keyword evidence="1" id="KW-0472">Membrane</keyword>
<dbReference type="EMBL" id="CATOUU010000789">
    <property type="protein sequence ID" value="CAI9948484.1"/>
    <property type="molecule type" value="Genomic_DNA"/>
</dbReference>
<name>A0AA86PY89_9EUKA</name>
<evidence type="ECO:0000313" key="5">
    <source>
        <dbReference type="EMBL" id="CAL6049589.1"/>
    </source>
</evidence>
<dbReference type="EMBL" id="CAXDID020000181">
    <property type="protein sequence ID" value="CAL6049589.1"/>
    <property type="molecule type" value="Genomic_DNA"/>
</dbReference>
<evidence type="ECO:0000313" key="4">
    <source>
        <dbReference type="EMBL" id="CAL6049579.1"/>
    </source>
</evidence>
<evidence type="ECO:0000313" key="2">
    <source>
        <dbReference type="EMBL" id="CAI9948484.1"/>
    </source>
</evidence>
<gene>
    <name evidence="2" type="ORF">HINF_LOCUS36129</name>
    <name evidence="3" type="ORF">HINF_LOCUS36139</name>
    <name evidence="4" type="ORF">HINF_LOCUS43433</name>
    <name evidence="5" type="ORF">HINF_LOCUS43443</name>
</gene>
<keyword evidence="6" id="KW-1185">Reference proteome</keyword>
<dbReference type="AlphaFoldDB" id="A0AA86PY89"/>
<feature type="transmembrane region" description="Helical" evidence="1">
    <location>
        <begin position="143"/>
        <end position="163"/>
    </location>
</feature>
<feature type="transmembrane region" description="Helical" evidence="1">
    <location>
        <begin position="12"/>
        <end position="33"/>
    </location>
</feature>
<keyword evidence="1" id="KW-1133">Transmembrane helix</keyword>
<organism evidence="3">
    <name type="scientific">Hexamita inflata</name>
    <dbReference type="NCBI Taxonomy" id="28002"/>
    <lineage>
        <taxon>Eukaryota</taxon>
        <taxon>Metamonada</taxon>
        <taxon>Diplomonadida</taxon>
        <taxon>Hexamitidae</taxon>
        <taxon>Hexamitinae</taxon>
        <taxon>Hexamita</taxon>
    </lineage>
</organism>
<protein>
    <submittedName>
        <fullName evidence="4">Hypothetical_protein</fullName>
    </submittedName>
</protein>
<proteinExistence type="predicted"/>